<dbReference type="AlphaFoldDB" id="A0A2P5K6B3"/>
<organism evidence="2 3">
    <name type="scientific">Mycetohabitans endofungorum</name>
    <dbReference type="NCBI Taxonomy" id="417203"/>
    <lineage>
        <taxon>Bacteria</taxon>
        <taxon>Pseudomonadati</taxon>
        <taxon>Pseudomonadota</taxon>
        <taxon>Betaproteobacteria</taxon>
        <taxon>Burkholderiales</taxon>
        <taxon>Burkholderiaceae</taxon>
        <taxon>Mycetohabitans</taxon>
    </lineage>
</organism>
<proteinExistence type="predicted"/>
<dbReference type="InterPro" id="IPR001242">
    <property type="entry name" value="Condensation_dom"/>
</dbReference>
<dbReference type="GO" id="GO:0031177">
    <property type="term" value="F:phosphopantetheine binding"/>
    <property type="evidence" value="ECO:0007669"/>
    <property type="project" value="TreeGrafter"/>
</dbReference>
<evidence type="ECO:0000259" key="1">
    <source>
        <dbReference type="Pfam" id="PF00668"/>
    </source>
</evidence>
<gene>
    <name evidence="2" type="ORF">B0O95_1721</name>
</gene>
<feature type="domain" description="Condensation" evidence="1">
    <location>
        <begin position="1"/>
        <end position="292"/>
    </location>
</feature>
<dbReference type="GO" id="GO:0003824">
    <property type="term" value="F:catalytic activity"/>
    <property type="evidence" value="ECO:0007669"/>
    <property type="project" value="InterPro"/>
</dbReference>
<keyword evidence="3" id="KW-1185">Reference proteome</keyword>
<dbReference type="Proteomes" id="UP000243096">
    <property type="component" value="Unassembled WGS sequence"/>
</dbReference>
<sequence length="313" mass="35027">MPMLLQELIALYADGGNERALPRVAPYRDYLAWLKGHDCSAAEQAWREALAGLEEPTRLASIRATSPMAQEMVTWTLPETLANALNGQARQRRVTLNTLMQAAWGLLLSHLTARDDVVFGVTVSGRPPELPGVERMIGLLINTLPLRVRSSPTQSIADLLTQVQDQQTRLLENQHLSLTDIQHFAGLGELFDTLMVFENYPFDRQTMQTAPDTLQLTGVEGNDATHYPLSLTVIPGVQLACRLGYRPDLFDRYAIERLMRRFNCLLEAIAQDPEQPIGGIELLEAAERQQLLVEWNATERAMPEATLVQLFEA</sequence>
<evidence type="ECO:0000313" key="2">
    <source>
        <dbReference type="EMBL" id="PPB79498.1"/>
    </source>
</evidence>
<name>A0A2P5K6B3_9BURK</name>
<dbReference type="GO" id="GO:0005829">
    <property type="term" value="C:cytosol"/>
    <property type="evidence" value="ECO:0007669"/>
    <property type="project" value="TreeGrafter"/>
</dbReference>
<reference evidence="2 3" key="1">
    <citation type="submission" date="2018-01" db="EMBL/GenBank/DDBJ databases">
        <title>Genomic Encyclopedia of Type Strains, Phase III (KMG-III): the genomes of soil and plant-associated and newly described type strains.</title>
        <authorList>
            <person name="Whitman W."/>
        </authorList>
    </citation>
    <scope>NUCLEOTIDE SEQUENCE [LARGE SCALE GENOMIC DNA]</scope>
    <source>
        <strain evidence="2 3">HKI456</strain>
    </source>
</reference>
<comment type="caution">
    <text evidence="2">The sequence shown here is derived from an EMBL/GenBank/DDBJ whole genome shotgun (WGS) entry which is preliminary data.</text>
</comment>
<dbReference type="GO" id="GO:0044550">
    <property type="term" value="P:secondary metabolite biosynthetic process"/>
    <property type="evidence" value="ECO:0007669"/>
    <property type="project" value="TreeGrafter"/>
</dbReference>
<dbReference type="GO" id="GO:0043041">
    <property type="term" value="P:amino acid activation for nonribosomal peptide biosynthetic process"/>
    <property type="evidence" value="ECO:0007669"/>
    <property type="project" value="TreeGrafter"/>
</dbReference>
<accession>A0A2P5K6B3</accession>
<dbReference type="EMBL" id="PRDW01000072">
    <property type="protein sequence ID" value="PPB79498.1"/>
    <property type="molecule type" value="Genomic_DNA"/>
</dbReference>
<dbReference type="InterPro" id="IPR023213">
    <property type="entry name" value="CAT-like_dom_sf"/>
</dbReference>
<dbReference type="Gene3D" id="3.30.559.10">
    <property type="entry name" value="Chloramphenicol acetyltransferase-like domain"/>
    <property type="match status" value="1"/>
</dbReference>
<dbReference type="Pfam" id="PF00668">
    <property type="entry name" value="Condensation"/>
    <property type="match status" value="1"/>
</dbReference>
<feature type="non-terminal residue" evidence="2">
    <location>
        <position position="313"/>
    </location>
</feature>
<dbReference type="SUPFAM" id="SSF52777">
    <property type="entry name" value="CoA-dependent acyltransferases"/>
    <property type="match status" value="1"/>
</dbReference>
<dbReference type="Gene3D" id="3.30.559.30">
    <property type="entry name" value="Nonribosomal peptide synthetase, condensation domain"/>
    <property type="match status" value="1"/>
</dbReference>
<dbReference type="PANTHER" id="PTHR45527:SF1">
    <property type="entry name" value="FATTY ACID SYNTHASE"/>
    <property type="match status" value="1"/>
</dbReference>
<protein>
    <submittedName>
        <fullName evidence="2">Condensation domain-containing protein</fullName>
    </submittedName>
</protein>
<dbReference type="PANTHER" id="PTHR45527">
    <property type="entry name" value="NONRIBOSOMAL PEPTIDE SYNTHETASE"/>
    <property type="match status" value="1"/>
</dbReference>
<evidence type="ECO:0000313" key="3">
    <source>
        <dbReference type="Proteomes" id="UP000243096"/>
    </source>
</evidence>